<organism evidence="5 6">
    <name type="scientific">Dechloromonas denitrificans</name>
    <dbReference type="NCBI Taxonomy" id="281362"/>
    <lineage>
        <taxon>Bacteria</taxon>
        <taxon>Pseudomonadati</taxon>
        <taxon>Pseudomonadota</taxon>
        <taxon>Betaproteobacteria</taxon>
        <taxon>Rhodocyclales</taxon>
        <taxon>Azonexaceae</taxon>
        <taxon>Dechloromonas</taxon>
    </lineage>
</organism>
<evidence type="ECO:0000313" key="6">
    <source>
        <dbReference type="Proteomes" id="UP000070186"/>
    </source>
</evidence>
<keyword evidence="2 3" id="KW-0732">Signal</keyword>
<comment type="caution">
    <text evidence="5">The sequence shown here is derived from an EMBL/GenBank/DDBJ whole genome shotgun (WGS) entry which is preliminary data.</text>
</comment>
<dbReference type="Proteomes" id="UP000070186">
    <property type="component" value="Unassembled WGS sequence"/>
</dbReference>
<dbReference type="SUPFAM" id="SSF53822">
    <property type="entry name" value="Periplasmic binding protein-like I"/>
    <property type="match status" value="1"/>
</dbReference>
<proteinExistence type="inferred from homology"/>
<dbReference type="PANTHER" id="PTHR47235">
    <property type="entry name" value="BLR6548 PROTEIN"/>
    <property type="match status" value="1"/>
</dbReference>
<evidence type="ECO:0000259" key="4">
    <source>
        <dbReference type="Pfam" id="PF13458"/>
    </source>
</evidence>
<feature type="signal peptide" evidence="3">
    <location>
        <begin position="1"/>
        <end position="25"/>
    </location>
</feature>
<keyword evidence="6" id="KW-1185">Reference proteome</keyword>
<sequence length="440" mass="48137">MIKKFKPVLAAAAVSLAMLSQGAFAAEEQFFPLIDYRVGPYGSNGQAFYGGFIDYLNYVNLKEKGVNGVQMTWEECETEYNNAKGVECYERLKSKAAKSAGPIHTMSTGISYALIDKSAQDKLPLAMMGYGRTDAVDGSVFPYAFPLVTTYQMQASAIVKFIKDKNGGNLAGKKIVYLYHDSAYGKEAIIAMEAEASLNKFTLVQIPVAHPGNEQGAQWLKIRQEKPDFVVFWGWGVMNQTALKAAQKVGFPRDKMIGSWWTGSEEDVVPAGDAAKGYMAATWNVAGKQVPVIADIEKVVYGAGKGNLQDTGKIGTVLYNRGVSAAVLSVEAIRKGQEKYGKGKALNGEQMRWALENLNITEARLKQVGATNLLPEIKTSCDNHEGSGKVKIQQWDGAKWVPVSDWIEGNKSLIHPLFQASAKQYAKEKGITPRDCSKEK</sequence>
<feature type="chain" id="PRO_5007459463" evidence="3">
    <location>
        <begin position="26"/>
        <end position="440"/>
    </location>
</feature>
<evidence type="ECO:0000313" key="5">
    <source>
        <dbReference type="EMBL" id="KXB31127.1"/>
    </source>
</evidence>
<accession>A0A133XJL8</accession>
<evidence type="ECO:0000256" key="1">
    <source>
        <dbReference type="ARBA" id="ARBA00010062"/>
    </source>
</evidence>
<evidence type="ECO:0000256" key="3">
    <source>
        <dbReference type="SAM" id="SignalP"/>
    </source>
</evidence>
<dbReference type="Gene3D" id="3.40.50.2300">
    <property type="match status" value="2"/>
</dbReference>
<dbReference type="InterPro" id="IPR028081">
    <property type="entry name" value="Leu-bd"/>
</dbReference>
<dbReference type="Pfam" id="PF13458">
    <property type="entry name" value="Peripla_BP_6"/>
    <property type="match status" value="1"/>
</dbReference>
<dbReference type="CDD" id="cd06334">
    <property type="entry name" value="PBP1_ABC_ligand_binding-like"/>
    <property type="match status" value="1"/>
</dbReference>
<dbReference type="AlphaFoldDB" id="A0A133XJL8"/>
<reference evidence="5 6" key="1">
    <citation type="submission" date="2015-12" db="EMBL/GenBank/DDBJ databases">
        <title>Nitrous oxide reduction kinetics distinguish bacteria harboring typical versus atypical NosZ.</title>
        <authorList>
            <person name="Yoon S."/>
            <person name="Nissen S."/>
            <person name="Park D."/>
            <person name="Sanford R.A."/>
            <person name="Loeffler F.E."/>
        </authorList>
    </citation>
    <scope>NUCLEOTIDE SEQUENCE [LARGE SCALE GENOMIC DNA]</scope>
    <source>
        <strain evidence="5 6">ATCC BAA-841</strain>
    </source>
</reference>
<dbReference type="InterPro" id="IPR028082">
    <property type="entry name" value="Peripla_BP_I"/>
</dbReference>
<dbReference type="PANTHER" id="PTHR47235:SF1">
    <property type="entry name" value="BLR6548 PROTEIN"/>
    <property type="match status" value="1"/>
</dbReference>
<comment type="similarity">
    <text evidence="1">Belongs to the leucine-binding protein family.</text>
</comment>
<dbReference type="EMBL" id="LODL01000019">
    <property type="protein sequence ID" value="KXB31127.1"/>
    <property type="molecule type" value="Genomic_DNA"/>
</dbReference>
<protein>
    <submittedName>
        <fullName evidence="5">ABC transporter permease</fullName>
    </submittedName>
</protein>
<dbReference type="STRING" id="281362.AT959_10570"/>
<dbReference type="RefSeq" id="WP_066882930.1">
    <property type="nucleotide sequence ID" value="NZ_LODL01000019.1"/>
</dbReference>
<name>A0A133XJL8_9RHOO</name>
<feature type="domain" description="Leucine-binding protein" evidence="4">
    <location>
        <begin position="32"/>
        <end position="397"/>
    </location>
</feature>
<gene>
    <name evidence="5" type="ORF">AT959_10570</name>
</gene>
<evidence type="ECO:0000256" key="2">
    <source>
        <dbReference type="ARBA" id="ARBA00022729"/>
    </source>
</evidence>